<comment type="caution">
    <text evidence="2">The sequence shown here is derived from an EMBL/GenBank/DDBJ whole genome shotgun (WGS) entry which is preliminary data.</text>
</comment>
<evidence type="ECO:0000313" key="2">
    <source>
        <dbReference type="EMBL" id="KAL2067088.1"/>
    </source>
</evidence>
<dbReference type="InterPro" id="IPR046366">
    <property type="entry name" value="MPAB"/>
</dbReference>
<name>A0ABR4CDA7_9HELO</name>
<evidence type="ECO:0000256" key="1">
    <source>
        <dbReference type="SAM" id="Phobius"/>
    </source>
</evidence>
<reference evidence="2 3" key="1">
    <citation type="journal article" date="2024" name="Commun. Biol.">
        <title>Comparative genomic analysis of thermophilic fungi reveals convergent evolutionary adaptations and gene losses.</title>
        <authorList>
            <person name="Steindorff A.S."/>
            <person name="Aguilar-Pontes M.V."/>
            <person name="Robinson A.J."/>
            <person name="Andreopoulos B."/>
            <person name="LaButti K."/>
            <person name="Kuo A."/>
            <person name="Mondo S."/>
            <person name="Riley R."/>
            <person name="Otillar R."/>
            <person name="Haridas S."/>
            <person name="Lipzen A."/>
            <person name="Grimwood J."/>
            <person name="Schmutz J."/>
            <person name="Clum A."/>
            <person name="Reid I.D."/>
            <person name="Moisan M.C."/>
            <person name="Butler G."/>
            <person name="Nguyen T.T.M."/>
            <person name="Dewar K."/>
            <person name="Conant G."/>
            <person name="Drula E."/>
            <person name="Henrissat B."/>
            <person name="Hansel C."/>
            <person name="Singer S."/>
            <person name="Hutchinson M.I."/>
            <person name="de Vries R.P."/>
            <person name="Natvig D.O."/>
            <person name="Powell A.J."/>
            <person name="Tsang A."/>
            <person name="Grigoriev I.V."/>
        </authorList>
    </citation>
    <scope>NUCLEOTIDE SEQUENCE [LARGE SCALE GENOMIC DNA]</scope>
    <source>
        <strain evidence="2 3">CBS 494.80</strain>
    </source>
</reference>
<proteinExistence type="predicted"/>
<sequence>MGNVTTPLELGSNPSVNYTTWTPYAVGVLLLYITLCSAMRFNRRDAMLKKFNFTDRKSLARMTNVDAQVIMGQLAELEFPKLYYTSVQFALFKTYGIPTISSLLYSTKEFSTPENASKRYADTGILIQEFTSHHPKSERVIKALARMNYIHSRYQKAGKISNEDLLYTLSVFITEPVTWIEKYEWRSMNDMEICAIATFWKSIGDAMGIQYPGHLSHSEWTDGLDFYQDIKTWAENYEAEYMVPAHSNKATADELIPLLLFYVPKRLRAAGTHMVGVMMGDRLRASMIHPAPPRAYFLVANAIFGLRRFVLRYLALPRPAFMKVRELSDEPDPRTGRFHTNRYVAHPFYNKPGFLNRWGPEGLFVRLAGGDVPGSKGDRYLPDGYNFEEIGPKIMKNRGLDETRAWEEKLIAERPAGCPFAFAR</sequence>
<dbReference type="PANTHER" id="PTHR36124">
    <property type="match status" value="1"/>
</dbReference>
<protein>
    <recommendedName>
        <fullName evidence="4">ER-bound oxygenase mpaB/mpaB'/Rubber oxygenase catalytic domain-containing protein</fullName>
    </recommendedName>
</protein>
<keyword evidence="1" id="KW-1133">Transmembrane helix</keyword>
<evidence type="ECO:0008006" key="4">
    <source>
        <dbReference type="Google" id="ProtNLM"/>
    </source>
</evidence>
<dbReference type="EMBL" id="JAZHXI010000010">
    <property type="protein sequence ID" value="KAL2067088.1"/>
    <property type="molecule type" value="Genomic_DNA"/>
</dbReference>
<keyword evidence="1" id="KW-0812">Transmembrane</keyword>
<accession>A0ABR4CDA7</accession>
<dbReference type="Proteomes" id="UP001595075">
    <property type="component" value="Unassembled WGS sequence"/>
</dbReference>
<keyword evidence="1" id="KW-0472">Membrane</keyword>
<organism evidence="2 3">
    <name type="scientific">Oculimacula yallundae</name>
    <dbReference type="NCBI Taxonomy" id="86028"/>
    <lineage>
        <taxon>Eukaryota</taxon>
        <taxon>Fungi</taxon>
        <taxon>Dikarya</taxon>
        <taxon>Ascomycota</taxon>
        <taxon>Pezizomycotina</taxon>
        <taxon>Leotiomycetes</taxon>
        <taxon>Helotiales</taxon>
        <taxon>Ploettnerulaceae</taxon>
        <taxon>Oculimacula</taxon>
    </lineage>
</organism>
<gene>
    <name evidence="2" type="ORF">VTL71DRAFT_1512</name>
</gene>
<keyword evidence="3" id="KW-1185">Reference proteome</keyword>
<evidence type="ECO:0000313" key="3">
    <source>
        <dbReference type="Proteomes" id="UP001595075"/>
    </source>
</evidence>
<feature type="transmembrane region" description="Helical" evidence="1">
    <location>
        <begin position="20"/>
        <end position="41"/>
    </location>
</feature>
<dbReference type="PANTHER" id="PTHR36124:SF1">
    <property type="entry name" value="ER-BOUND OXYGENASE MPAB_MPAB'_RUBBER OXYGENASE CATALYTIC DOMAIN-CONTAINING PROTEIN"/>
    <property type="match status" value="1"/>
</dbReference>